<comment type="similarity">
    <text evidence="1">Belongs to the plant acyltransferase family.</text>
</comment>
<dbReference type="Gene3D" id="3.30.559.10">
    <property type="entry name" value="Chloramphenicol acetyltransferase-like domain"/>
    <property type="match status" value="2"/>
</dbReference>
<dbReference type="EMBL" id="JBJQOH010000006">
    <property type="protein sequence ID" value="KAL3686226.1"/>
    <property type="molecule type" value="Genomic_DNA"/>
</dbReference>
<comment type="caution">
    <text evidence="2">The sequence shown here is derived from an EMBL/GenBank/DDBJ whole genome shotgun (WGS) entry which is preliminary data.</text>
</comment>
<sequence>MFARIAKMQEDLPSALSDRNCRQLASFVLYIVVLPGLQADFHRAQRTEPLKMGSTEKISPEHEELKLEQVGGVEIIVPAAETPTTRVFLSNTDQVLVIPVETVYFYPANPSKPIDGLVQTLKDALAKLLVTYHIMAGRLAMNEKEQRLEIDCNRKGAEFTHYKSTLSLSDLGDVTMPNPAFRALVPTKFSASVVYEVPLLAIQVTTFQDGGYTVGVMMSHTLFDGFAAIDFFMNYSALARGEELVSVPSFDRSPLKSRDPPKIEFPHPELIKQSDMEQTPFTTAESAEKEFVALENTSKHVTKVFPFTPQKIETLKKKALEGGIIKRVSTFEVVAAHIWQTRTKCIDLPEDKYTNLLFAVDIRKRLIPALHKHYAGNAVHAAVARDLPKVVREMSFVEVVQRIQEAISQVTDAYVRSSIDWGQVHKGFPDLAGGFFLSAWFKMPFYDIDYGWGKPCYAGPIVTPLVEFVLLLSNGTQDGGCNLVIALEPQHMEKFEKLIVEA</sequence>
<proteinExistence type="inferred from homology"/>
<dbReference type="Proteomes" id="UP001633002">
    <property type="component" value="Unassembled WGS sequence"/>
</dbReference>
<reference evidence="2 3" key="1">
    <citation type="submission" date="2024-09" db="EMBL/GenBank/DDBJ databases">
        <title>Chromosome-scale assembly of Riccia sorocarpa.</title>
        <authorList>
            <person name="Paukszto L."/>
        </authorList>
    </citation>
    <scope>NUCLEOTIDE SEQUENCE [LARGE SCALE GENOMIC DNA]</scope>
    <source>
        <strain evidence="2">LP-2024</strain>
        <tissue evidence="2">Aerial parts of the thallus</tissue>
    </source>
</reference>
<keyword evidence="3" id="KW-1185">Reference proteome</keyword>
<dbReference type="InterPro" id="IPR050317">
    <property type="entry name" value="Plant_Fungal_Acyltransferase"/>
</dbReference>
<dbReference type="InterPro" id="IPR023213">
    <property type="entry name" value="CAT-like_dom_sf"/>
</dbReference>
<dbReference type="PANTHER" id="PTHR31642">
    <property type="entry name" value="TRICHOTHECENE 3-O-ACETYLTRANSFERASE"/>
    <property type="match status" value="1"/>
</dbReference>
<evidence type="ECO:0000256" key="1">
    <source>
        <dbReference type="ARBA" id="ARBA00009861"/>
    </source>
</evidence>
<dbReference type="Pfam" id="PF02458">
    <property type="entry name" value="Transferase"/>
    <property type="match status" value="1"/>
</dbReference>
<evidence type="ECO:0000313" key="3">
    <source>
        <dbReference type="Proteomes" id="UP001633002"/>
    </source>
</evidence>
<dbReference type="AlphaFoldDB" id="A0ABD3H5V7"/>
<protein>
    <submittedName>
        <fullName evidence="2">Uncharacterized protein</fullName>
    </submittedName>
</protein>
<accession>A0ABD3H5V7</accession>
<name>A0ABD3H5V7_9MARC</name>
<dbReference type="PANTHER" id="PTHR31642:SF231">
    <property type="entry name" value="BAHD FAMILY ACYLTRANSFERASE, CLADE V"/>
    <property type="match status" value="1"/>
</dbReference>
<organism evidence="2 3">
    <name type="scientific">Riccia sorocarpa</name>
    <dbReference type="NCBI Taxonomy" id="122646"/>
    <lineage>
        <taxon>Eukaryota</taxon>
        <taxon>Viridiplantae</taxon>
        <taxon>Streptophyta</taxon>
        <taxon>Embryophyta</taxon>
        <taxon>Marchantiophyta</taxon>
        <taxon>Marchantiopsida</taxon>
        <taxon>Marchantiidae</taxon>
        <taxon>Marchantiales</taxon>
        <taxon>Ricciaceae</taxon>
        <taxon>Riccia</taxon>
    </lineage>
</organism>
<evidence type="ECO:0000313" key="2">
    <source>
        <dbReference type="EMBL" id="KAL3686226.1"/>
    </source>
</evidence>
<gene>
    <name evidence="2" type="ORF">R1sor_004248</name>
</gene>